<gene>
    <name evidence="1" type="ORF">CKO43_09190</name>
</gene>
<reference evidence="1" key="2">
    <citation type="journal article" date="2020" name="Microorganisms">
        <title>Osmotic Adaptation and Compatible Solute Biosynthesis of Phototrophic Bacteria as Revealed from Genome Analyses.</title>
        <authorList>
            <person name="Imhoff J.F."/>
            <person name="Rahn T."/>
            <person name="Kunzel S."/>
            <person name="Keller A."/>
            <person name="Neulinger S.C."/>
        </authorList>
    </citation>
    <scope>NUCLEOTIDE SEQUENCE</scope>
    <source>
        <strain evidence="1">IM 151</strain>
    </source>
</reference>
<reference evidence="1" key="1">
    <citation type="submission" date="2017-08" db="EMBL/GenBank/DDBJ databases">
        <authorList>
            <person name="Imhoff J.F."/>
            <person name="Rahn T."/>
            <person name="Kuenzel S."/>
            <person name="Neulinger S.C."/>
        </authorList>
    </citation>
    <scope>NUCLEOTIDE SEQUENCE</scope>
    <source>
        <strain evidence="1">IM 151</strain>
    </source>
</reference>
<evidence type="ECO:0008006" key="3">
    <source>
        <dbReference type="Google" id="ProtNLM"/>
    </source>
</evidence>
<evidence type="ECO:0000313" key="2">
    <source>
        <dbReference type="Proteomes" id="UP001041814"/>
    </source>
</evidence>
<comment type="caution">
    <text evidence="1">The sequence shown here is derived from an EMBL/GenBank/DDBJ whole genome shotgun (WGS) entry which is preliminary data.</text>
</comment>
<dbReference type="Proteomes" id="UP001041814">
    <property type="component" value="Unassembled WGS sequence"/>
</dbReference>
<accession>A0ABS1DUZ6</accession>
<name>A0ABS1DUZ6_RUBGE</name>
<evidence type="ECO:0000313" key="1">
    <source>
        <dbReference type="EMBL" id="MBK1712951.1"/>
    </source>
</evidence>
<proteinExistence type="predicted"/>
<sequence>MFSRILITADVLRPFPREREWESATWKNARWLRHMLAPALRHCGHEPELLSWDERLQPGRETWFDTPMLYRRLGRELTLESWATLARSTTAPQALIDALEAPCRDALVVGYEMPEVMIDALTRLNRPFVDIILHPWRFLPDLVFALRTNVPAFEHVIRAQRLTDRAAATQAERIQAKAAWMKPVAPMPPGTVLVVGQVSSDRAMVGTDGGFVTLAQHLPRLHELCCEHPLVLYRAHPYAGDQDPSAQAVARLPAIRPTTENFYQLLSQPELEGVVALNSSCLVEARAFGRWSENLVPFLYDFDANQPARDGAPGSPVPLSGCWIEPCFWQALLKGESAGTGVFADPGPNVLRRSMNADWGYGFIEQVCA</sequence>
<dbReference type="EMBL" id="NRRU01000028">
    <property type="protein sequence ID" value="MBK1712951.1"/>
    <property type="molecule type" value="Genomic_DNA"/>
</dbReference>
<dbReference type="RefSeq" id="WP_200378467.1">
    <property type="nucleotide sequence ID" value="NZ_NRRU01000028.1"/>
</dbReference>
<protein>
    <recommendedName>
        <fullName evidence="3">Capsular polysaccharide export protein</fullName>
    </recommendedName>
</protein>
<organism evidence="1 2">
    <name type="scientific">Rubrivivax gelatinosus</name>
    <name type="common">Rhodocyclus gelatinosus</name>
    <name type="synonym">Rhodopseudomonas gelatinosa</name>
    <dbReference type="NCBI Taxonomy" id="28068"/>
    <lineage>
        <taxon>Bacteria</taxon>
        <taxon>Pseudomonadati</taxon>
        <taxon>Pseudomonadota</taxon>
        <taxon>Betaproteobacteria</taxon>
        <taxon>Burkholderiales</taxon>
        <taxon>Sphaerotilaceae</taxon>
        <taxon>Rubrivivax</taxon>
    </lineage>
</organism>
<keyword evidence="2" id="KW-1185">Reference proteome</keyword>